<proteinExistence type="predicted"/>
<keyword evidence="3" id="KW-1185">Reference proteome</keyword>
<evidence type="ECO:0000313" key="2">
    <source>
        <dbReference type="EMBL" id="ANE49392.1"/>
    </source>
</evidence>
<dbReference type="Proteomes" id="UP000077177">
    <property type="component" value="Chromosome"/>
</dbReference>
<reference evidence="2 3" key="2">
    <citation type="journal article" date="2016" name="Int. J. Syst. Evol. Microbiol.">
        <title>Flavisolibacter tropicus sp. nov., isolated from tropical soil.</title>
        <authorList>
            <person name="Lee J.J."/>
            <person name="Kang M.S."/>
            <person name="Kim G.S."/>
            <person name="Lee C.S."/>
            <person name="Lim S."/>
            <person name="Lee J."/>
            <person name="Roh S.H."/>
            <person name="Kang H."/>
            <person name="Ha J.M."/>
            <person name="Bae S."/>
            <person name="Jung H.Y."/>
            <person name="Kim M.K."/>
        </authorList>
    </citation>
    <scope>NUCLEOTIDE SEQUENCE [LARGE SCALE GENOMIC DNA]</scope>
    <source>
        <strain evidence="2 3">LCS9</strain>
    </source>
</reference>
<sequence length="59" mass="7315">MNKEQGMMNIEGRKCSMRKVHELTNDDWEWFCIFRALLFGAFPTFLITLFYYFYWVFID</sequence>
<gene>
    <name evidence="2" type="ORF">SY85_01620</name>
</gene>
<reference evidence="3" key="1">
    <citation type="submission" date="2015-01" db="EMBL/GenBank/DDBJ databases">
        <title>Flavisolibacter sp./LCS9/ whole genome sequencing.</title>
        <authorList>
            <person name="Kim M.K."/>
            <person name="Srinivasan S."/>
            <person name="Lee J.-J."/>
        </authorList>
    </citation>
    <scope>NUCLEOTIDE SEQUENCE [LARGE SCALE GENOMIC DNA]</scope>
    <source>
        <strain evidence="3">LCS9</strain>
    </source>
</reference>
<name>A0A172TQY2_9BACT</name>
<accession>A0A172TQY2</accession>
<keyword evidence="1" id="KW-0812">Transmembrane</keyword>
<dbReference type="KEGG" id="fla:SY85_01620"/>
<keyword evidence="1" id="KW-0472">Membrane</keyword>
<evidence type="ECO:0000256" key="1">
    <source>
        <dbReference type="SAM" id="Phobius"/>
    </source>
</evidence>
<feature type="transmembrane region" description="Helical" evidence="1">
    <location>
        <begin position="33"/>
        <end position="57"/>
    </location>
</feature>
<dbReference type="EMBL" id="CP011390">
    <property type="protein sequence ID" value="ANE49392.1"/>
    <property type="molecule type" value="Genomic_DNA"/>
</dbReference>
<keyword evidence="1" id="KW-1133">Transmembrane helix</keyword>
<dbReference type="AlphaFoldDB" id="A0A172TQY2"/>
<organism evidence="2 3">
    <name type="scientific">Flavisolibacter tropicus</name>
    <dbReference type="NCBI Taxonomy" id="1492898"/>
    <lineage>
        <taxon>Bacteria</taxon>
        <taxon>Pseudomonadati</taxon>
        <taxon>Bacteroidota</taxon>
        <taxon>Chitinophagia</taxon>
        <taxon>Chitinophagales</taxon>
        <taxon>Chitinophagaceae</taxon>
        <taxon>Flavisolibacter</taxon>
    </lineage>
</organism>
<evidence type="ECO:0000313" key="3">
    <source>
        <dbReference type="Proteomes" id="UP000077177"/>
    </source>
</evidence>
<protein>
    <submittedName>
        <fullName evidence="2">Uncharacterized protein</fullName>
    </submittedName>
</protein>